<keyword evidence="2" id="KW-0328">Glycosyltransferase</keyword>
<feature type="domain" description="Glycosyl transferase family 28 C-terminal" evidence="1">
    <location>
        <begin position="223"/>
        <end position="358"/>
    </location>
</feature>
<accession>A0A2W1JJR8</accession>
<dbReference type="EMBL" id="PQWO01000005">
    <property type="protein sequence ID" value="PZD73476.1"/>
    <property type="molecule type" value="Genomic_DNA"/>
</dbReference>
<evidence type="ECO:0000313" key="2">
    <source>
        <dbReference type="EMBL" id="PZD73476.1"/>
    </source>
</evidence>
<dbReference type="Pfam" id="PF04101">
    <property type="entry name" value="Glyco_tran_28_C"/>
    <property type="match status" value="1"/>
</dbReference>
<evidence type="ECO:0000313" key="3">
    <source>
        <dbReference type="Proteomes" id="UP000248857"/>
    </source>
</evidence>
<evidence type="ECO:0000259" key="1">
    <source>
        <dbReference type="Pfam" id="PF04101"/>
    </source>
</evidence>
<dbReference type="Proteomes" id="UP000248857">
    <property type="component" value="Unassembled WGS sequence"/>
</dbReference>
<dbReference type="PANTHER" id="PTHR21015:SF28">
    <property type="entry name" value="SLL1722 PROTEIN"/>
    <property type="match status" value="1"/>
</dbReference>
<keyword evidence="2" id="KW-0808">Transferase</keyword>
<gene>
    <name evidence="2" type="primary">murG_4</name>
    <name evidence="2" type="ORF">C1752_01984</name>
</gene>
<organism evidence="2 3">
    <name type="scientific">Acaryochloris thomasi RCC1774</name>
    <dbReference type="NCBI Taxonomy" id="1764569"/>
    <lineage>
        <taxon>Bacteria</taxon>
        <taxon>Bacillati</taxon>
        <taxon>Cyanobacteriota</taxon>
        <taxon>Cyanophyceae</taxon>
        <taxon>Acaryochloridales</taxon>
        <taxon>Acaryochloridaceae</taxon>
        <taxon>Acaryochloris</taxon>
        <taxon>Acaryochloris thomasi</taxon>
    </lineage>
</organism>
<dbReference type="InterPro" id="IPR007235">
    <property type="entry name" value="Glyco_trans_28_C"/>
</dbReference>
<dbReference type="PANTHER" id="PTHR21015">
    <property type="entry name" value="UDP-N-ACETYLGLUCOSAMINE--N-ACETYLMURAMYL-(PENTAPEPTIDE) PYROPHOSPHORYL-UNDECAPRENOL N-ACETYLGLUCOSAMINE TRANSFERASE 1"/>
    <property type="match status" value="1"/>
</dbReference>
<dbReference type="SUPFAM" id="SSF53756">
    <property type="entry name" value="UDP-Glycosyltransferase/glycogen phosphorylase"/>
    <property type="match status" value="1"/>
</dbReference>
<protein>
    <submittedName>
        <fullName evidence="2">UDP-N-acetylglucosamine--N-acetylmuramyl-(Pentapeptide) pyrophosphoryl-undecaprenol N-acetylglucosamine transferase</fullName>
        <ecNumber evidence="2">2.4.1.227</ecNumber>
    </submittedName>
</protein>
<reference evidence="2 3" key="1">
    <citation type="journal article" date="2018" name="Sci. Rep.">
        <title>A novel species of the marine cyanobacterium Acaryochloris with a unique pigment content and lifestyle.</title>
        <authorList>
            <person name="Partensky F."/>
            <person name="Six C."/>
            <person name="Ratin M."/>
            <person name="Garczarek L."/>
            <person name="Vaulot D."/>
            <person name="Probert I."/>
            <person name="Calteau A."/>
            <person name="Gourvil P."/>
            <person name="Marie D."/>
            <person name="Grebert T."/>
            <person name="Bouchier C."/>
            <person name="Le Panse S."/>
            <person name="Gachenot M."/>
            <person name="Rodriguez F."/>
            <person name="Garrido J.L."/>
        </authorList>
    </citation>
    <scope>NUCLEOTIDE SEQUENCE [LARGE SCALE GENOMIC DNA]</scope>
    <source>
        <strain evidence="2 3">RCC1774</strain>
    </source>
</reference>
<dbReference type="EC" id="2.4.1.227" evidence="2"/>
<dbReference type="RefSeq" id="WP_110986135.1">
    <property type="nucleotide sequence ID" value="NZ_CAWNWM010000005.1"/>
</dbReference>
<proteinExistence type="predicted"/>
<comment type="caution">
    <text evidence="2">The sequence shown here is derived from an EMBL/GenBank/DDBJ whole genome shotgun (WGS) entry which is preliminary data.</text>
</comment>
<dbReference type="OrthoDB" id="503443at2"/>
<dbReference type="Gene3D" id="3.40.50.2000">
    <property type="entry name" value="Glycogen Phosphorylase B"/>
    <property type="match status" value="1"/>
</dbReference>
<keyword evidence="3" id="KW-1185">Reference proteome</keyword>
<sequence>MKKILFYCQYLAGMGHLVRSTEIIRSLVKDFQVCLVIGGEPITGFTVPSGAEVVYLPALREDAGELIAFGQSLESIKARRIERLLLVCDQFQPDCVITECFPFSKYKMSFELVPLLEWAKAAQVKVVCSLRDLVMTQKMSEKGMVRKKARIHDQICRYYDLVLYHCDRNLQPLDACFPTAADLDCEVFYTGYVAQAPSLMLQEKIQGPSIVASVGGGRDGYPLLKAVIGASPLLTDAIPHHIYAFAGPFMPVSQFEALQALAATKSNLTLRRFTPNLISSLLQADLSISLGGYNTTMNVLRTHVRSLIVPSPSVDQADEQRSRAALLAQRNIVDLLTARQLSPYALAYAILRRLAQPKPTHAINLEGARNASERLRSLLYKAPSKRQITTAA</sequence>
<dbReference type="GO" id="GO:0016758">
    <property type="term" value="F:hexosyltransferase activity"/>
    <property type="evidence" value="ECO:0007669"/>
    <property type="project" value="InterPro"/>
</dbReference>
<name>A0A2W1JJR8_9CYAN</name>
<dbReference type="AlphaFoldDB" id="A0A2W1JJR8"/>